<name>A0A0E3VU70_9BRAD</name>
<evidence type="ECO:0000313" key="1">
    <source>
        <dbReference type="EMBL" id="BAR56895.1"/>
    </source>
</evidence>
<accession>A0A0E3VU70</accession>
<reference evidence="1 2" key="1">
    <citation type="submission" date="2014-11" db="EMBL/GenBank/DDBJ databases">
        <title>Symbiosis island explosion on the genome of extra-slow-growing strains of soybean bradyrhizobia with massive insertion sequences.</title>
        <authorList>
            <person name="Iida T."/>
            <person name="Minamisawa K."/>
        </authorList>
    </citation>
    <scope>NUCLEOTIDE SEQUENCE [LARGE SCALE GENOMIC DNA]</scope>
    <source>
        <strain evidence="1 2">NK6</strain>
    </source>
</reference>
<dbReference type="EMBL" id="AP014685">
    <property type="protein sequence ID" value="BAR56895.1"/>
    <property type="molecule type" value="Genomic_DNA"/>
</dbReference>
<gene>
    <name evidence="1" type="ORF">NK6_3720</name>
</gene>
<sequence length="31" mass="3342">MRDQDIAKKLRASRDAQAIYSVLALPPATAA</sequence>
<dbReference type="AlphaFoldDB" id="A0A0E3VU70"/>
<organism evidence="1 2">
    <name type="scientific">Bradyrhizobium diazoefficiens</name>
    <dbReference type="NCBI Taxonomy" id="1355477"/>
    <lineage>
        <taxon>Bacteria</taxon>
        <taxon>Pseudomonadati</taxon>
        <taxon>Pseudomonadota</taxon>
        <taxon>Alphaproteobacteria</taxon>
        <taxon>Hyphomicrobiales</taxon>
        <taxon>Nitrobacteraceae</taxon>
        <taxon>Bradyrhizobium</taxon>
    </lineage>
</organism>
<evidence type="ECO:0000313" key="2">
    <source>
        <dbReference type="Proteomes" id="UP000063308"/>
    </source>
</evidence>
<proteinExistence type="predicted"/>
<dbReference type="Proteomes" id="UP000063308">
    <property type="component" value="Chromosome"/>
</dbReference>
<protein>
    <submittedName>
        <fullName evidence="1">Nitrogen regulatory IIA protein</fullName>
    </submittedName>
</protein>